<dbReference type="PANTHER" id="PTHR36451:SF1">
    <property type="entry name" value="OMEGA-HYDROXY-BETA-DIHYDROMENAQUINONE-9 SULFOTRANSFERASE STF3"/>
    <property type="match status" value="1"/>
</dbReference>
<dbReference type="InterPro" id="IPR013120">
    <property type="entry name" value="FAR_NAD-bd"/>
</dbReference>
<accession>V5JAK6</accession>
<dbReference type="InterPro" id="IPR036291">
    <property type="entry name" value="NAD(P)-bd_dom_sf"/>
</dbReference>
<dbReference type="EMBL" id="JX946307">
    <property type="protein sequence ID" value="AGH13578.1"/>
    <property type="molecule type" value="Genomic_DNA"/>
</dbReference>
<name>V5JAK6_UNCXX</name>
<proteinExistence type="predicted"/>
<gene>
    <name evidence="3" type="primary">swfB</name>
</gene>
<dbReference type="SUPFAM" id="SSF52540">
    <property type="entry name" value="P-loop containing nucleoside triphosphate hydrolases"/>
    <property type="match status" value="1"/>
</dbReference>
<feature type="region of interest" description="Disordered" evidence="1">
    <location>
        <begin position="1"/>
        <end position="22"/>
    </location>
</feature>
<dbReference type="InterPro" id="IPR052736">
    <property type="entry name" value="Stf3_sulfotransferase"/>
</dbReference>
<dbReference type="GO" id="GO:0016740">
    <property type="term" value="F:transferase activity"/>
    <property type="evidence" value="ECO:0007669"/>
    <property type="project" value="UniProtKB-KW"/>
</dbReference>
<dbReference type="Gene3D" id="3.40.50.300">
    <property type="entry name" value="P-loop containing nucleotide triphosphate hydrolases"/>
    <property type="match status" value="1"/>
</dbReference>
<sequence length="839" mass="96642">MSQVTLRPPVRGHRVPPLTGTLPPHCQRDLATLRGFVRDALTRATTREPVSPVDFRHVLVTGATGFLGRFLLRDLLTRDPRLTVHCIVRGDTPEQGFERVRANMQHAETWDDDFASRIEVHAGDIAEPRFGLSDSRFRSLCEDIDAVYHLAAALSLSASYLGIRRVNSFSIRNVLELCLHTRFKHLFYASTMGVFPEYFCAFSLEYENSRIDDQMQPDLASMKRTFPLGLLGYPWSKLVAEQAILFANAVGLPVAIFRLAQTSLASTGYTQPSNITQRLFSAVVDAGMIPRGFTLQSNNDPVDTLSNICTGISLNPKRRFTVYNCCNPTPSYRTIRIEELGLDYPEVSYRAFRSACQARGDASPLAGYWALVDHFARYWLRGRHSATSLPISDRAIREDFPGTIEWPGPLTRYVRYNRWIREHRDEWPHPEPRRQLKVQHLLRQARRYADDRGLAFDATYPEWMLDAMKQLVRALESPEAGLLDTRIGHVAFDMCRMLRNNAELAAERLRFPEIDRLKVTQPIFIVGINRTGTTYLHRLMARDDRFWALRAYEYVEPVLPDGDYAGLAGTPDDPRRALAADVFEASGIIDSFAGIHHIDVDGPEEDMPILRLSFKAWMFATRYYVPEYERWLEASGSREAYHHHSRVMQHYTYQRMQSHSGAEGQWLFKMPTHLMELEALIDAYPDALFIQTHREPVQFMGSWCSLVERIRADVGEPRPPDVLGAEQLRGMSRLLDRAVDFRESHPELEARWIDVSYYDLVQDPMSVVALIYERRGWELRPDAVEAMETWLDELRERRRKEKRHKYDIADYGLTREMIDAAFARYREFLSESGRRASLL</sequence>
<dbReference type="AlphaFoldDB" id="V5JAK6"/>
<reference evidence="3" key="1">
    <citation type="journal article" date="2013" name="Environ. Microbiol. Rep.">
        <title>Polyketide genes in the marine sponge Plakortis simplex: a new group of mono-modular type I polyketide synthases from sponge symbionts.</title>
        <authorList>
            <person name="Della Sala G."/>
            <person name="Hochmuth T."/>
            <person name="Costantino V."/>
            <person name="Teta R."/>
            <person name="Gerwick W."/>
            <person name="Gerwick L."/>
            <person name="Piel J."/>
            <person name="Mangoni A."/>
        </authorList>
    </citation>
    <scope>NUCLEOTIDE SEQUENCE</scope>
</reference>
<protein>
    <submittedName>
        <fullName evidence="3">Thioester reductase/sulfotransferase domain-containing protein</fullName>
    </submittedName>
</protein>
<organism evidence="3">
    <name type="scientific">bacterium symbiont of Plakortis simplex pPS11G3</name>
    <dbReference type="NCBI Taxonomy" id="1256902"/>
    <lineage>
        <taxon>Bacteria</taxon>
    </lineage>
</organism>
<keyword evidence="3" id="KW-0808">Transferase</keyword>
<dbReference type="InterPro" id="IPR027417">
    <property type="entry name" value="P-loop_NTPase"/>
</dbReference>
<evidence type="ECO:0000313" key="3">
    <source>
        <dbReference type="EMBL" id="AGH13578.1"/>
    </source>
</evidence>
<dbReference type="SUPFAM" id="SSF51735">
    <property type="entry name" value="NAD(P)-binding Rossmann-fold domains"/>
    <property type="match status" value="1"/>
</dbReference>
<dbReference type="Pfam" id="PF07993">
    <property type="entry name" value="NAD_binding_4"/>
    <property type="match status" value="1"/>
</dbReference>
<evidence type="ECO:0000256" key="1">
    <source>
        <dbReference type="SAM" id="MobiDB-lite"/>
    </source>
</evidence>
<dbReference type="Pfam" id="PF13469">
    <property type="entry name" value="Sulfotransfer_3"/>
    <property type="match status" value="1"/>
</dbReference>
<dbReference type="PANTHER" id="PTHR36451">
    <property type="entry name" value="PAPS-DEPENDENT SULFOTRANSFERASE STF3"/>
    <property type="match status" value="1"/>
</dbReference>
<dbReference type="Gene3D" id="3.40.50.720">
    <property type="entry name" value="NAD(P)-binding Rossmann-like Domain"/>
    <property type="match status" value="1"/>
</dbReference>
<feature type="domain" description="Thioester reductase (TE)" evidence="2">
    <location>
        <begin position="60"/>
        <end position="307"/>
    </location>
</feature>
<evidence type="ECO:0000259" key="2">
    <source>
        <dbReference type="Pfam" id="PF07993"/>
    </source>
</evidence>